<proteinExistence type="predicted"/>
<keyword evidence="1" id="KW-0378">Hydrolase</keyword>
<dbReference type="Proteomes" id="UP001631969">
    <property type="component" value="Unassembled WGS sequence"/>
</dbReference>
<comment type="caution">
    <text evidence="1">The sequence shown here is derived from an EMBL/GenBank/DDBJ whole genome shotgun (WGS) entry which is preliminary data.</text>
</comment>
<dbReference type="EMBL" id="JBJURJ010000001">
    <property type="protein sequence ID" value="MFM9326773.1"/>
    <property type="molecule type" value="Genomic_DNA"/>
</dbReference>
<organism evidence="1 2">
    <name type="scientific">Paenibacillus mesotrionivorans</name>
    <dbReference type="NCBI Taxonomy" id="3160968"/>
    <lineage>
        <taxon>Bacteria</taxon>
        <taxon>Bacillati</taxon>
        <taxon>Bacillota</taxon>
        <taxon>Bacilli</taxon>
        <taxon>Bacillales</taxon>
        <taxon>Paenibacillaceae</taxon>
        <taxon>Paenibacillus</taxon>
    </lineage>
</organism>
<sequence length="222" mass="24943">MKQTGNRVCLLLHGFTGGPYEVEPLAQALEEAGWYCRVPQLPGHDEGLAGLCDTTCDMWLEAACREAEKLGQEYGEFDLVGFSMGGMLGIHLAARYPVRKLALLSAAAIYVSPGRMVRNMWHIRHEERSVLQFKLKQTPAKAVLQFMRLVHRVRPDIPRVTAPALVVQGLRDPIVHPVSARYLTKRLPCVAETVYFPRSRHLLCLEEEASDVICKVKGFFET</sequence>
<evidence type="ECO:0000313" key="1">
    <source>
        <dbReference type="EMBL" id="MFM9326773.1"/>
    </source>
</evidence>
<reference evidence="1" key="1">
    <citation type="submission" date="2024-12" db="EMBL/GenBank/DDBJ databases">
        <authorList>
            <person name="Wu N."/>
        </authorList>
    </citation>
    <scope>NUCLEOTIDE SEQUENCE</scope>
    <source>
        <strain evidence="1">P15</strain>
    </source>
</reference>
<gene>
    <name evidence="1" type="ORF">ACI1P1_00540</name>
</gene>
<accession>A0ACC7NQ94</accession>
<protein>
    <submittedName>
        <fullName evidence="1">Alpha/beta hydrolase</fullName>
    </submittedName>
</protein>
<evidence type="ECO:0000313" key="2">
    <source>
        <dbReference type="Proteomes" id="UP001631969"/>
    </source>
</evidence>
<keyword evidence="2" id="KW-1185">Reference proteome</keyword>
<name>A0ACC7NQ94_9BACL</name>